<proteinExistence type="predicted"/>
<comment type="caution">
    <text evidence="2">The sequence shown here is derived from an EMBL/GenBank/DDBJ whole genome shotgun (WGS) entry which is preliminary data.</text>
</comment>
<evidence type="ECO:0000313" key="2">
    <source>
        <dbReference type="EMBL" id="CAF1471368.1"/>
    </source>
</evidence>
<feature type="coiled-coil region" evidence="1">
    <location>
        <begin position="256"/>
        <end position="290"/>
    </location>
</feature>
<reference evidence="2" key="1">
    <citation type="submission" date="2021-02" db="EMBL/GenBank/DDBJ databases">
        <authorList>
            <person name="Nowell W R."/>
        </authorList>
    </citation>
    <scope>NUCLEOTIDE SEQUENCE</scope>
</reference>
<feature type="coiled-coil region" evidence="1">
    <location>
        <begin position="140"/>
        <end position="213"/>
    </location>
</feature>
<organism evidence="2 3">
    <name type="scientific">Adineta ricciae</name>
    <name type="common">Rotifer</name>
    <dbReference type="NCBI Taxonomy" id="249248"/>
    <lineage>
        <taxon>Eukaryota</taxon>
        <taxon>Metazoa</taxon>
        <taxon>Spiralia</taxon>
        <taxon>Gnathifera</taxon>
        <taxon>Rotifera</taxon>
        <taxon>Eurotatoria</taxon>
        <taxon>Bdelloidea</taxon>
        <taxon>Adinetida</taxon>
        <taxon>Adinetidae</taxon>
        <taxon>Adineta</taxon>
    </lineage>
</organism>
<dbReference type="AlphaFoldDB" id="A0A815R2T1"/>
<accession>A0A815R2T1</accession>
<dbReference type="EMBL" id="CAJNOJ010000508">
    <property type="protein sequence ID" value="CAF1471368.1"/>
    <property type="molecule type" value="Genomic_DNA"/>
</dbReference>
<evidence type="ECO:0000256" key="1">
    <source>
        <dbReference type="SAM" id="Coils"/>
    </source>
</evidence>
<evidence type="ECO:0000313" key="3">
    <source>
        <dbReference type="Proteomes" id="UP000663852"/>
    </source>
</evidence>
<protein>
    <submittedName>
        <fullName evidence="2">Uncharacterized protein</fullName>
    </submittedName>
</protein>
<sequence length="816" mass="98289">MIDSICLFLRKLRGEIQELIHELDVSPKSNQMCKLINLFTHLKQFQRIAEFSPKLVEKILEEIQKEFFEQMEDLEWKLKKLNLDFHHPDNVRLANEILQKLHSFKDLHRFLPQLKICEEQINNEFYESIKAIFDLIPQKFNLQERKVDNLRAELNRLKELQQQYESFCPSIVYLKELGYSNIDQVKNEIEQREKEHEKQNVEYLGEKNHLEKKINEPEVIIQSYGKSILFKNSKNIFGKDYDKLTDPAQQDGYSNINQVKDKMVNHRNDLEKMENHRNDLEKIHQTHLKNQNNLQKKLTNLQAIQNHYFKLIQEDSDKGNVFLNESSSNNYGNLSKKIEEITTDFNYYVQLKRQFYFNSECNASAMNCIFIYLNQFDNFIDPSIQKLAIEMNEYLKIYLNEYVKFAEKEIERYFNYLIKSKTNIFFKENLEKYLLNLLSMRKFEIVFKYSNGEKKLKHFQKKFVNFHHSIIIEIEEDKINENYVDFKSKLSLLCSLNCLDEFFIELNENETFAKSFQKYQEDFRQISKETYQLILNSISKQDFLLINSKLSYMIEVFANKRFVSHLKTNLEANLEVLIKNTKQFGNLFYENLQYKQENENLFQKLAANLDQLRIVRRQTNILNFIEKNLKISLENLANEVEQILRKKLLNLLQSIENYFKQNDFLLIEKTIEYVNYFLNQFQDYFSFKSTEHQINEMKTRISQLPKEILQQYDFIDLNKYLNDSPKYLCQQLKVVSSNGYTKYSDVYRQILEKIRTNFLSEINNVKDNRVLNRLNKMRSIRDAFYSLPDELQSVFENDIEEINQLIRKEVRMFEID</sequence>
<keyword evidence="1" id="KW-0175">Coiled coil</keyword>
<dbReference type="OrthoDB" id="10063971at2759"/>
<gene>
    <name evidence="2" type="ORF">EDS130_LOCUS40816</name>
</gene>
<dbReference type="Proteomes" id="UP000663852">
    <property type="component" value="Unassembled WGS sequence"/>
</dbReference>
<name>A0A815R2T1_ADIRI</name>